<evidence type="ECO:0000313" key="2">
    <source>
        <dbReference type="EMBL" id="RDX50190.1"/>
    </source>
</evidence>
<accession>A0A371DCF0</accession>
<feature type="compositionally biased region" description="Polar residues" evidence="1">
    <location>
        <begin position="7"/>
        <end position="22"/>
    </location>
</feature>
<dbReference type="AlphaFoldDB" id="A0A371DCF0"/>
<reference evidence="2 3" key="1">
    <citation type="journal article" date="2018" name="Biotechnol. Biofuels">
        <title>Integrative visual omics of the white-rot fungus Polyporus brumalis exposes the biotechnological potential of its oxidative enzymes for delignifying raw plant biomass.</title>
        <authorList>
            <person name="Miyauchi S."/>
            <person name="Rancon A."/>
            <person name="Drula E."/>
            <person name="Hage H."/>
            <person name="Chaduli D."/>
            <person name="Favel A."/>
            <person name="Grisel S."/>
            <person name="Henrissat B."/>
            <person name="Herpoel-Gimbert I."/>
            <person name="Ruiz-Duenas F.J."/>
            <person name="Chevret D."/>
            <person name="Hainaut M."/>
            <person name="Lin J."/>
            <person name="Wang M."/>
            <person name="Pangilinan J."/>
            <person name="Lipzen A."/>
            <person name="Lesage-Meessen L."/>
            <person name="Navarro D."/>
            <person name="Riley R."/>
            <person name="Grigoriev I.V."/>
            <person name="Zhou S."/>
            <person name="Raouche S."/>
            <person name="Rosso M.N."/>
        </authorList>
    </citation>
    <scope>NUCLEOTIDE SEQUENCE [LARGE SCALE GENOMIC DNA]</scope>
    <source>
        <strain evidence="2 3">BRFM 1820</strain>
    </source>
</reference>
<evidence type="ECO:0000313" key="3">
    <source>
        <dbReference type="Proteomes" id="UP000256964"/>
    </source>
</evidence>
<feature type="region of interest" description="Disordered" evidence="1">
    <location>
        <begin position="1"/>
        <end position="26"/>
    </location>
</feature>
<evidence type="ECO:0000256" key="1">
    <source>
        <dbReference type="SAM" id="MobiDB-lite"/>
    </source>
</evidence>
<keyword evidence="3" id="KW-1185">Reference proteome</keyword>
<sequence length="87" mass="10110">MARRQAVVTSLHTAAHSLSPSERMQDRHCRQVQLITRGPTDHRIGNVFHTYLPSSRRASLRIRRMELSLMPILMHGRRARNIDSMTH</sequence>
<gene>
    <name evidence="2" type="ORF">OH76DRAFT_461764</name>
</gene>
<proteinExistence type="predicted"/>
<dbReference type="EMBL" id="KZ857400">
    <property type="protein sequence ID" value="RDX50190.1"/>
    <property type="molecule type" value="Genomic_DNA"/>
</dbReference>
<name>A0A371DCF0_9APHY</name>
<protein>
    <submittedName>
        <fullName evidence="2">Uncharacterized protein</fullName>
    </submittedName>
</protein>
<dbReference type="Proteomes" id="UP000256964">
    <property type="component" value="Unassembled WGS sequence"/>
</dbReference>
<organism evidence="2 3">
    <name type="scientific">Lentinus brumalis</name>
    <dbReference type="NCBI Taxonomy" id="2498619"/>
    <lineage>
        <taxon>Eukaryota</taxon>
        <taxon>Fungi</taxon>
        <taxon>Dikarya</taxon>
        <taxon>Basidiomycota</taxon>
        <taxon>Agaricomycotina</taxon>
        <taxon>Agaricomycetes</taxon>
        <taxon>Polyporales</taxon>
        <taxon>Polyporaceae</taxon>
        <taxon>Lentinus</taxon>
    </lineage>
</organism>